<accession>A0A1G8QUR6</accession>
<gene>
    <name evidence="9" type="primary">rnz</name>
    <name evidence="11" type="ORF">SAMN05216352_1228</name>
</gene>
<comment type="catalytic activity">
    <reaction evidence="9">
        <text>Endonucleolytic cleavage of RNA, removing extra 3' nucleotides from tRNA precursor, generating 3' termini of tRNAs. A 3'-hydroxy group is left at the tRNA terminus and a 5'-phosphoryl group is left at the trailer molecule.</text>
        <dbReference type="EC" id="3.1.26.11"/>
    </reaction>
</comment>
<name>A0A1G8QUR6_9BACI</name>
<dbReference type="GO" id="GO:0046872">
    <property type="term" value="F:metal ion binding"/>
    <property type="evidence" value="ECO:0007669"/>
    <property type="project" value="UniProtKB-KW"/>
</dbReference>
<dbReference type="HAMAP" id="MF_01818">
    <property type="entry name" value="RNase_Z_BN"/>
    <property type="match status" value="1"/>
</dbReference>
<dbReference type="EC" id="3.1.26.11" evidence="9"/>
<dbReference type="InterPro" id="IPR036866">
    <property type="entry name" value="RibonucZ/Hydroxyglut_hydro"/>
</dbReference>
<dbReference type="InterPro" id="IPR013471">
    <property type="entry name" value="RNase_Z/BN"/>
</dbReference>
<keyword evidence="5" id="KW-0479">Metal-binding</keyword>
<comment type="subunit">
    <text evidence="2 9">Homodimer.</text>
</comment>
<keyword evidence="12" id="KW-1185">Reference proteome</keyword>
<evidence type="ECO:0000256" key="1">
    <source>
        <dbReference type="ARBA" id="ARBA00001947"/>
    </source>
</evidence>
<proteinExistence type="inferred from homology"/>
<evidence type="ECO:0000313" key="11">
    <source>
        <dbReference type="EMBL" id="SDJ08055.1"/>
    </source>
</evidence>
<dbReference type="InterPro" id="IPR001279">
    <property type="entry name" value="Metallo-B-lactamas"/>
</dbReference>
<dbReference type="Pfam" id="PF12706">
    <property type="entry name" value="Lactamase_B_2"/>
    <property type="match status" value="1"/>
</dbReference>
<evidence type="ECO:0000256" key="8">
    <source>
        <dbReference type="ARBA" id="ARBA00022833"/>
    </source>
</evidence>
<sequence length="280" mass="30546">MYVKLLGTGSPKPNKDRSGPAQVVTVDETPVLVDCGEGTTRQLLESNINPVDIKHILFTHLHSDHVFGYGHFLLGGWSLGRKELTIAGPAGLKAFHEKILDMFKEDIDYRVSTLGISEKGLLDVNIIELPDSGGEVTLPDVNVDITSAPVVHNVKTFGFRFQKGEESIVISGDTAPVDSIVQLAKDADILIQDAAIASSVANNKNSDPNILKIWDILKKEHCTPQQAGEIAQEAGVKRLVLTHLLPNTDEEEAYQEASKHFDGEVIVGEDLKTIAIERVR</sequence>
<dbReference type="GO" id="GO:0042781">
    <property type="term" value="F:3'-tRNA processing endoribonuclease activity"/>
    <property type="evidence" value="ECO:0007669"/>
    <property type="project" value="UniProtKB-UniRule"/>
</dbReference>
<dbReference type="RefSeq" id="WP_170032212.1">
    <property type="nucleotide sequence ID" value="NZ_FNDU01000022.1"/>
</dbReference>
<evidence type="ECO:0000256" key="9">
    <source>
        <dbReference type="HAMAP-Rule" id="MF_01818"/>
    </source>
</evidence>
<evidence type="ECO:0000256" key="3">
    <source>
        <dbReference type="ARBA" id="ARBA00022694"/>
    </source>
</evidence>
<keyword evidence="3 9" id="KW-0819">tRNA processing</keyword>
<dbReference type="SMART" id="SM00849">
    <property type="entry name" value="Lactamase_B"/>
    <property type="match status" value="1"/>
</dbReference>
<comment type="caution">
    <text evidence="9">Lacks conserved residue(s) required for the propagation of feature annotation.</text>
</comment>
<organism evidence="11 12">
    <name type="scientific">Alteribacillus bidgolensis</name>
    <dbReference type="NCBI Taxonomy" id="930129"/>
    <lineage>
        <taxon>Bacteria</taxon>
        <taxon>Bacillati</taxon>
        <taxon>Bacillota</taxon>
        <taxon>Bacilli</taxon>
        <taxon>Bacillales</taxon>
        <taxon>Bacillaceae</taxon>
        <taxon>Alteribacillus</taxon>
    </lineage>
</organism>
<reference evidence="11 12" key="1">
    <citation type="submission" date="2016-10" db="EMBL/GenBank/DDBJ databases">
        <authorList>
            <person name="de Groot N.N."/>
        </authorList>
    </citation>
    <scope>NUCLEOTIDE SEQUENCE [LARGE SCALE GENOMIC DNA]</scope>
    <source>
        <strain evidence="12">P4B,CCM 7963,CECT 7998,DSM 25260,IBRC-M 10614,KCTC 13821</strain>
    </source>
</reference>
<dbReference type="PANTHER" id="PTHR46018">
    <property type="entry name" value="ZINC PHOSPHODIESTERASE ELAC PROTEIN 1"/>
    <property type="match status" value="1"/>
</dbReference>
<keyword evidence="7 9" id="KW-0378">Hydrolase</keyword>
<evidence type="ECO:0000313" key="12">
    <source>
        <dbReference type="Proteomes" id="UP000199017"/>
    </source>
</evidence>
<evidence type="ECO:0000256" key="2">
    <source>
        <dbReference type="ARBA" id="ARBA00011738"/>
    </source>
</evidence>
<evidence type="ECO:0000256" key="5">
    <source>
        <dbReference type="ARBA" id="ARBA00022723"/>
    </source>
</evidence>
<dbReference type="Proteomes" id="UP000199017">
    <property type="component" value="Unassembled WGS sequence"/>
</dbReference>
<dbReference type="AlphaFoldDB" id="A0A1G8QUR6"/>
<feature type="domain" description="Metallo-beta-lactamase" evidence="10">
    <location>
        <begin position="18"/>
        <end position="200"/>
    </location>
</feature>
<evidence type="ECO:0000256" key="7">
    <source>
        <dbReference type="ARBA" id="ARBA00022801"/>
    </source>
</evidence>
<dbReference type="Gene3D" id="3.60.15.10">
    <property type="entry name" value="Ribonuclease Z/Hydroxyacylglutathione hydrolase-like"/>
    <property type="match status" value="1"/>
</dbReference>
<comment type="similarity">
    <text evidence="9">Belongs to the RNase Z family.</text>
</comment>
<dbReference type="STRING" id="930129.SAMN05216352_1228"/>
<keyword evidence="8" id="KW-0862">Zinc</keyword>
<dbReference type="EMBL" id="FNDU01000022">
    <property type="protein sequence ID" value="SDJ08055.1"/>
    <property type="molecule type" value="Genomic_DNA"/>
</dbReference>
<feature type="active site" description="Proton acceptor" evidence="9">
    <location>
        <position position="64"/>
    </location>
</feature>
<comment type="function">
    <text evidence="9">Zinc phosphodiesterase, which displays some tRNA 3'-processing endonuclease activity. Probably involved in tRNA maturation, by removing a 3'-trailer from precursor tRNA.</text>
</comment>
<evidence type="ECO:0000256" key="4">
    <source>
        <dbReference type="ARBA" id="ARBA00022722"/>
    </source>
</evidence>
<evidence type="ECO:0000259" key="10">
    <source>
        <dbReference type="SMART" id="SM00849"/>
    </source>
</evidence>
<keyword evidence="4 9" id="KW-0540">Nuclease</keyword>
<evidence type="ECO:0000256" key="6">
    <source>
        <dbReference type="ARBA" id="ARBA00022759"/>
    </source>
</evidence>
<dbReference type="SUPFAM" id="SSF56281">
    <property type="entry name" value="Metallo-hydrolase/oxidoreductase"/>
    <property type="match status" value="1"/>
</dbReference>
<protein>
    <recommendedName>
        <fullName evidence="9">Ribonuclease Z</fullName>
        <shortName evidence="9">RNase Z</shortName>
        <ecNumber evidence="9">3.1.26.11</ecNumber>
    </recommendedName>
    <alternativeName>
        <fullName evidence="9">tRNA 3 endonuclease</fullName>
    </alternativeName>
    <alternativeName>
        <fullName evidence="9">tRNase Z</fullName>
    </alternativeName>
</protein>
<dbReference type="PANTHER" id="PTHR46018:SF2">
    <property type="entry name" value="ZINC PHOSPHODIESTERASE ELAC PROTEIN 1"/>
    <property type="match status" value="1"/>
</dbReference>
<comment type="cofactor">
    <cofactor evidence="1">
        <name>Zn(2+)</name>
        <dbReference type="ChEBI" id="CHEBI:29105"/>
    </cofactor>
</comment>
<dbReference type="CDD" id="cd07717">
    <property type="entry name" value="RNaseZ_ZiPD-like_MBL-fold"/>
    <property type="match status" value="1"/>
</dbReference>
<keyword evidence="6 9" id="KW-0255">Endonuclease</keyword>